<evidence type="ECO:0000313" key="1">
    <source>
        <dbReference type="EMBL" id="RZT02834.1"/>
    </source>
</evidence>
<sequence>MIGVLMKQGSENSGLFIQTDGNMEGIFNTDKREPL</sequence>
<reference evidence="1 2" key="1">
    <citation type="submission" date="2019-02" db="EMBL/GenBank/DDBJ databases">
        <title>Genomic Encyclopedia of Type Strains, Phase IV (KMG-IV): sequencing the most valuable type-strain genomes for metagenomic binning, comparative biology and taxonomic classification.</title>
        <authorList>
            <person name="Goeker M."/>
        </authorList>
    </citation>
    <scope>NUCLEOTIDE SEQUENCE [LARGE SCALE GENOMIC DNA]</scope>
    <source>
        <strain evidence="1 2">DSM 29486</strain>
    </source>
</reference>
<comment type="caution">
    <text evidence="1">The sequence shown here is derived from an EMBL/GenBank/DDBJ whole genome shotgun (WGS) entry which is preliminary data.</text>
</comment>
<organism evidence="1 2">
    <name type="scientific">Cuneatibacter caecimuris</name>
    <dbReference type="NCBI Taxonomy" id="1796618"/>
    <lineage>
        <taxon>Bacteria</taxon>
        <taxon>Bacillati</taxon>
        <taxon>Bacillota</taxon>
        <taxon>Clostridia</taxon>
        <taxon>Lachnospirales</taxon>
        <taxon>Lachnospiraceae</taxon>
        <taxon>Cuneatibacter</taxon>
    </lineage>
</organism>
<dbReference type="Proteomes" id="UP000292927">
    <property type="component" value="Unassembled WGS sequence"/>
</dbReference>
<gene>
    <name evidence="1" type="ORF">EV209_0963</name>
</gene>
<evidence type="ECO:0000313" key="2">
    <source>
        <dbReference type="Proteomes" id="UP000292927"/>
    </source>
</evidence>
<dbReference type="AlphaFoldDB" id="A0A4Q7PPI4"/>
<accession>A0A4Q7PPI4</accession>
<protein>
    <submittedName>
        <fullName evidence="1">Uncharacterized protein</fullName>
    </submittedName>
</protein>
<keyword evidence="2" id="KW-1185">Reference proteome</keyword>
<proteinExistence type="predicted"/>
<dbReference type="EMBL" id="SGXF01000001">
    <property type="protein sequence ID" value="RZT02834.1"/>
    <property type="molecule type" value="Genomic_DNA"/>
</dbReference>
<name>A0A4Q7PPI4_9FIRM</name>